<dbReference type="InterPro" id="IPR036116">
    <property type="entry name" value="FN3_sf"/>
</dbReference>
<organism evidence="2">
    <name type="scientific">Arion vulgaris</name>
    <dbReference type="NCBI Taxonomy" id="1028688"/>
    <lineage>
        <taxon>Eukaryota</taxon>
        <taxon>Metazoa</taxon>
        <taxon>Spiralia</taxon>
        <taxon>Lophotrochozoa</taxon>
        <taxon>Mollusca</taxon>
        <taxon>Gastropoda</taxon>
        <taxon>Heterobranchia</taxon>
        <taxon>Euthyneura</taxon>
        <taxon>Panpulmonata</taxon>
        <taxon>Eupulmonata</taxon>
        <taxon>Stylommatophora</taxon>
        <taxon>Helicina</taxon>
        <taxon>Arionoidea</taxon>
        <taxon>Arionidae</taxon>
        <taxon>Arion</taxon>
    </lineage>
</organism>
<reference evidence="2" key="1">
    <citation type="submission" date="2014-12" db="EMBL/GenBank/DDBJ databases">
        <title>Insight into the proteome of Arion vulgaris.</title>
        <authorList>
            <person name="Aradska J."/>
            <person name="Bulat T."/>
            <person name="Smidak R."/>
            <person name="Sarate P."/>
            <person name="Gangsoo J."/>
            <person name="Sialana F."/>
            <person name="Bilban M."/>
            <person name="Lubec G."/>
        </authorList>
    </citation>
    <scope>NUCLEOTIDE SEQUENCE</scope>
    <source>
        <tissue evidence="2">Skin</tissue>
    </source>
</reference>
<evidence type="ECO:0000313" key="2">
    <source>
        <dbReference type="EMBL" id="CEK67605.1"/>
    </source>
</evidence>
<dbReference type="Pfam" id="PF00041">
    <property type="entry name" value="fn3"/>
    <property type="match status" value="1"/>
</dbReference>
<dbReference type="SUPFAM" id="SSF49265">
    <property type="entry name" value="Fibronectin type III"/>
    <property type="match status" value="1"/>
</dbReference>
<proteinExistence type="predicted"/>
<dbReference type="InterPro" id="IPR013783">
    <property type="entry name" value="Ig-like_fold"/>
</dbReference>
<feature type="domain" description="Fibronectin type-III" evidence="1">
    <location>
        <begin position="1"/>
        <end position="83"/>
    </location>
</feature>
<dbReference type="AlphaFoldDB" id="A0A0B6ZIM0"/>
<dbReference type="InterPro" id="IPR003961">
    <property type="entry name" value="FN3_dom"/>
</dbReference>
<sequence length="87" mass="9857">ITGYQVRVQEIDNKHCFNFLVCSRCDNKKPDTNSSNNCTVDGNATNHFNSSGYYLELHSLKPYHNYTVEVRAVNEKGLGTTKSLSLR</sequence>
<evidence type="ECO:0000259" key="1">
    <source>
        <dbReference type="Pfam" id="PF00041"/>
    </source>
</evidence>
<dbReference type="Gene3D" id="2.60.40.10">
    <property type="entry name" value="Immunoglobulins"/>
    <property type="match status" value="1"/>
</dbReference>
<accession>A0A0B6ZIM0</accession>
<feature type="non-terminal residue" evidence="2">
    <location>
        <position position="1"/>
    </location>
</feature>
<gene>
    <name evidence="2" type="primary">ORF63265</name>
</gene>
<dbReference type="CDD" id="cd00063">
    <property type="entry name" value="FN3"/>
    <property type="match status" value="1"/>
</dbReference>
<feature type="non-terminal residue" evidence="2">
    <location>
        <position position="87"/>
    </location>
</feature>
<dbReference type="EMBL" id="HACG01020740">
    <property type="protein sequence ID" value="CEK67605.1"/>
    <property type="molecule type" value="Transcribed_RNA"/>
</dbReference>
<protein>
    <recommendedName>
        <fullName evidence="1">Fibronectin type-III domain-containing protein</fullName>
    </recommendedName>
</protein>
<name>A0A0B6ZIM0_9EUPU</name>